<name>A0A0K0FEC0_STRVS</name>
<evidence type="ECO:0000313" key="5">
    <source>
        <dbReference type="WBParaSite" id="SVE_0719800.1"/>
    </source>
</evidence>
<accession>A0A0K0FEC0</accession>
<dbReference type="InterPro" id="IPR036871">
    <property type="entry name" value="PX_dom_sf"/>
</dbReference>
<feature type="domain" description="PX" evidence="3">
    <location>
        <begin position="9"/>
        <end position="121"/>
    </location>
</feature>
<dbReference type="GO" id="GO:0006622">
    <property type="term" value="P:protein targeting to lysosome"/>
    <property type="evidence" value="ECO:0007669"/>
    <property type="project" value="TreeGrafter"/>
</dbReference>
<evidence type="ECO:0000256" key="1">
    <source>
        <dbReference type="ARBA" id="ARBA00004496"/>
    </source>
</evidence>
<dbReference type="GO" id="GO:0005770">
    <property type="term" value="C:late endosome"/>
    <property type="evidence" value="ECO:0007669"/>
    <property type="project" value="TreeGrafter"/>
</dbReference>
<proteinExistence type="predicted"/>
<dbReference type="Gene3D" id="3.30.1520.10">
    <property type="entry name" value="Phox-like domain"/>
    <property type="match status" value="1"/>
</dbReference>
<dbReference type="GO" id="GO:0005769">
    <property type="term" value="C:early endosome"/>
    <property type="evidence" value="ECO:0007669"/>
    <property type="project" value="TreeGrafter"/>
</dbReference>
<dbReference type="Proteomes" id="UP000035680">
    <property type="component" value="Unassembled WGS sequence"/>
</dbReference>
<dbReference type="InterPro" id="IPR051837">
    <property type="entry name" value="SortingNexin/PXDomain-PKLike"/>
</dbReference>
<dbReference type="Pfam" id="PF00787">
    <property type="entry name" value="PX"/>
    <property type="match status" value="1"/>
</dbReference>
<dbReference type="SUPFAM" id="SSF56112">
    <property type="entry name" value="Protein kinase-like (PK-like)"/>
    <property type="match status" value="1"/>
</dbReference>
<dbReference type="GO" id="GO:0045022">
    <property type="term" value="P:early endosome to late endosome transport"/>
    <property type="evidence" value="ECO:0007669"/>
    <property type="project" value="TreeGrafter"/>
</dbReference>
<dbReference type="GO" id="GO:0008333">
    <property type="term" value="P:endosome to lysosome transport"/>
    <property type="evidence" value="ECO:0007669"/>
    <property type="project" value="TreeGrafter"/>
</dbReference>
<protein>
    <submittedName>
        <fullName evidence="5">Slowpoke-binding protein (inferred by orthology to a D. melanogaster protein)</fullName>
    </submittedName>
</protein>
<dbReference type="SUPFAM" id="SSF64268">
    <property type="entry name" value="PX domain"/>
    <property type="match status" value="1"/>
</dbReference>
<dbReference type="InterPro" id="IPR001683">
    <property type="entry name" value="PX_dom"/>
</dbReference>
<evidence type="ECO:0000259" key="3">
    <source>
        <dbReference type="PROSITE" id="PS50195"/>
    </source>
</evidence>
<evidence type="ECO:0000256" key="2">
    <source>
        <dbReference type="ARBA" id="ARBA00022490"/>
    </source>
</evidence>
<dbReference type="STRING" id="75913.A0A0K0FEC0"/>
<dbReference type="WBParaSite" id="SVE_0719800.1">
    <property type="protein sequence ID" value="SVE_0719800.1"/>
    <property type="gene ID" value="SVE_0719800"/>
</dbReference>
<dbReference type="Gene3D" id="1.10.510.10">
    <property type="entry name" value="Transferase(Phosphotransferase) domain 1"/>
    <property type="match status" value="1"/>
</dbReference>
<sequence length="469" mass="55194">MSLNNLLKEDITNPLDCRIEGWRIDNGHVKYLLSCRRRIYPIKKWYLQKRYSDFFQLNESLKGYHSYLRLPGKKYFGNTSEAFISERLLHLQSFLNTIFSLPILYGNKNVWEFFGLEKGAIGDYKYWVLVLMRNQTKFHDDDSYFVECGWRGNKINYFYNSSKKGLKMLSWLPFGIDSLKNEKISNINEILEFIGSLKLPFIYPVDSRWVDEKGIGCMRNVNCKGSLRDFVWNVKKPLDNFLHKYGSHKKCISLQLNDIKVIGKQVLETLLFFYSINYPFTDIHCGNIKTNDKIFYLFDIEFTLCGHSSIHRAGMLRSNSVKTIQDMMVFSFGNCLYEMFGGGIFFPDKNPDEGYKNIPDEAFQIFRNIFEPSNSTLPSLQQLFDDIFFDIPEYKKFENTENVDVPKNILTTLEKLKMSIENRLKEDREKLYQGECSIQKDSYRLDKLINYSRNVPSHCDDECSEKMAN</sequence>
<dbReference type="GO" id="GO:0035091">
    <property type="term" value="F:phosphatidylinositol binding"/>
    <property type="evidence" value="ECO:0007669"/>
    <property type="project" value="InterPro"/>
</dbReference>
<comment type="subcellular location">
    <subcellularLocation>
        <location evidence="1">Cytoplasm</location>
    </subcellularLocation>
</comment>
<dbReference type="AlphaFoldDB" id="A0A0K0FEC0"/>
<organism evidence="4 5">
    <name type="scientific">Strongyloides venezuelensis</name>
    <name type="common">Threadworm</name>
    <dbReference type="NCBI Taxonomy" id="75913"/>
    <lineage>
        <taxon>Eukaryota</taxon>
        <taxon>Metazoa</taxon>
        <taxon>Ecdysozoa</taxon>
        <taxon>Nematoda</taxon>
        <taxon>Chromadorea</taxon>
        <taxon>Rhabditida</taxon>
        <taxon>Tylenchina</taxon>
        <taxon>Panagrolaimomorpha</taxon>
        <taxon>Strongyloidoidea</taxon>
        <taxon>Strongyloididae</taxon>
        <taxon>Strongyloides</taxon>
    </lineage>
</organism>
<reference evidence="4" key="1">
    <citation type="submission" date="2014-07" db="EMBL/GenBank/DDBJ databases">
        <authorList>
            <person name="Martin A.A"/>
            <person name="De Silva N."/>
        </authorList>
    </citation>
    <scope>NUCLEOTIDE SEQUENCE</scope>
</reference>
<keyword evidence="2" id="KW-0963">Cytoplasm</keyword>
<evidence type="ECO:0000313" key="4">
    <source>
        <dbReference type="Proteomes" id="UP000035680"/>
    </source>
</evidence>
<reference evidence="5" key="2">
    <citation type="submission" date="2015-08" db="UniProtKB">
        <authorList>
            <consortium name="WormBaseParasite"/>
        </authorList>
    </citation>
    <scope>IDENTIFICATION</scope>
</reference>
<dbReference type="PROSITE" id="PS50195">
    <property type="entry name" value="PX"/>
    <property type="match status" value="1"/>
</dbReference>
<dbReference type="InterPro" id="IPR011009">
    <property type="entry name" value="Kinase-like_dom_sf"/>
</dbReference>
<dbReference type="PANTHER" id="PTHR22999">
    <property type="entry name" value="PX SERINE/THREONINE KINASE PXK"/>
    <property type="match status" value="1"/>
</dbReference>
<dbReference type="SMART" id="SM00312">
    <property type="entry name" value="PX"/>
    <property type="match status" value="1"/>
</dbReference>
<keyword evidence="4" id="KW-1185">Reference proteome</keyword>
<dbReference type="PANTHER" id="PTHR22999:SF23">
    <property type="entry name" value="SORTING NEXIN-16"/>
    <property type="match status" value="1"/>
</dbReference>